<accession>K4JYF5</accession>
<keyword evidence="2" id="KW-1185">Reference proteome</keyword>
<reference evidence="1 2" key="1">
    <citation type="submission" date="2012-08" db="EMBL/GenBank/DDBJ databases">
        <title>Abalone herpesvirus genome reveals unexpected ancestry.</title>
        <authorList>
            <person name="Savin K.W."/>
            <person name="Fegan M."/>
            <person name="Powney R."/>
            <person name="Savage D."/>
            <person name="Wong F."/>
            <person name="Sawbridge T."/>
            <person name="Helsham J."/>
            <person name="Vardy M."/>
            <person name="Cogan N."/>
            <person name="Mohammad I."/>
            <person name="Cocks B.G."/>
            <person name="Warner S."/>
        </authorList>
    </citation>
    <scope>NUCLEOTIDE SEQUENCE [LARGE SCALE GENOMIC DNA]</scope>
    <source>
        <strain evidence="2">Isolate Abalone/Australia/Victoria/2009</strain>
    </source>
</reference>
<name>K4JYF5_ABHV</name>
<organism evidence="1 2">
    <name type="scientific">Abalone herpesvirus (isolate Abalone/Australia/Victoria/2009)</name>
    <name type="common">AbHV</name>
    <dbReference type="NCBI Taxonomy" id="1241371"/>
    <lineage>
        <taxon>Viruses</taxon>
        <taxon>Duplodnaviria</taxon>
        <taxon>Heunggongvirae</taxon>
        <taxon>Peploviricota</taxon>
        <taxon>Herviviricetes</taxon>
        <taxon>Herpesvirales</taxon>
        <taxon>Malacoherpesviridae</taxon>
        <taxon>Aurivirus</taxon>
        <taxon>Aurivirus haliotidmalaco1</taxon>
    </lineage>
</organism>
<dbReference type="RefSeq" id="YP_006908678.1">
    <property type="nucleotide sequence ID" value="NC_018874.1"/>
</dbReference>
<evidence type="ECO:0000313" key="1">
    <source>
        <dbReference type="EMBL" id="AFU90038.1"/>
    </source>
</evidence>
<evidence type="ECO:0000313" key="2">
    <source>
        <dbReference type="Proteomes" id="UP000029777"/>
    </source>
</evidence>
<dbReference type="GeneID" id="13853647"/>
<gene>
    <name evidence="1" type="ORF">AbHV_ORF28</name>
</gene>
<sequence length="226" mass="26103">MSNVVYLSDTGFKTLSAKYIALKLCNEDKEHLGEIITNLKTKSDPGWKILLTDDLHLLMSSRTHIKFTNGTESVKERYGLTKRPMKMNHQDRNLLPACMKTIFSRGFDSKRLLYNTFKEKCLWEMVHVGEHAIPSKRIDDVVLDRRRRFITQLNDILCMEACDPDTTDDNFFLTAMASVIGINKTLLNKSFGDRGHLFIQTNASTEVPNVKDKDENWRVVNFDLRL</sequence>
<dbReference type="KEGG" id="vg:13853647"/>
<protein>
    <submittedName>
        <fullName evidence="1">Uncharacterized protein</fullName>
    </submittedName>
</protein>
<dbReference type="Proteomes" id="UP000029777">
    <property type="component" value="Segment"/>
</dbReference>
<proteinExistence type="predicted"/>
<organismHost>
    <name type="scientific">Haliotidae</name>
    <name type="common">abalones</name>
    <dbReference type="NCBI Taxonomy" id="6451"/>
</organismHost>
<dbReference type="EMBL" id="JX453331">
    <property type="protein sequence ID" value="AFU90038.1"/>
    <property type="molecule type" value="Genomic_DNA"/>
</dbReference>